<keyword evidence="6" id="KW-1160">Virus entry into host cell</keyword>
<dbReference type="InterPro" id="IPR004107">
    <property type="entry name" value="Integrase_SAM-like_N"/>
</dbReference>
<dbReference type="InterPro" id="IPR050808">
    <property type="entry name" value="Phage_Integrase"/>
</dbReference>
<evidence type="ECO:0000256" key="7">
    <source>
        <dbReference type="SAM" id="MobiDB-lite"/>
    </source>
</evidence>
<keyword evidence="5" id="KW-1179">Viral genome integration</keyword>
<evidence type="ECO:0000256" key="1">
    <source>
        <dbReference type="ARBA" id="ARBA00008857"/>
    </source>
</evidence>
<reference evidence="9" key="1">
    <citation type="journal article" date="2008" name="ISME J.">
        <title>Genomic patterns of recombination, clonal divergence and environment in marine microbial populations.</title>
        <authorList>
            <person name="Konstantinidis K.T."/>
            <person name="Delong E.F."/>
        </authorList>
    </citation>
    <scope>NUCLEOTIDE SEQUENCE</scope>
</reference>
<organism evidence="9">
    <name type="scientific">uncultured marine microorganism HF4000_005I08</name>
    <dbReference type="NCBI Taxonomy" id="455507"/>
    <lineage>
        <taxon>unclassified sequences</taxon>
        <taxon>environmental samples</taxon>
    </lineage>
</organism>
<evidence type="ECO:0000259" key="8">
    <source>
        <dbReference type="PROSITE" id="PS51898"/>
    </source>
</evidence>
<accession>B3T0I4</accession>
<dbReference type="EMBL" id="EU016566">
    <property type="protein sequence ID" value="ABZ06093.1"/>
    <property type="molecule type" value="Genomic_DNA"/>
</dbReference>
<evidence type="ECO:0000313" key="9">
    <source>
        <dbReference type="EMBL" id="ABZ06093.1"/>
    </source>
</evidence>
<evidence type="ECO:0000256" key="4">
    <source>
        <dbReference type="ARBA" id="ARBA00023172"/>
    </source>
</evidence>
<dbReference type="InterPro" id="IPR010998">
    <property type="entry name" value="Integrase_recombinase_N"/>
</dbReference>
<evidence type="ECO:0000256" key="3">
    <source>
        <dbReference type="ARBA" id="ARBA00023125"/>
    </source>
</evidence>
<sequence>MLLATRHEGNVMARITKRTVDSLKPGSIVWDGEVSGFGCRCQVKSKVYMLKTAIGGRQRWFTIGRHGSPWTVEKARTRAKRIIGNIADGKDPAKDRDADKNKPTVAELCERYLEDYAKEHKKPSSLKSDQKNIENHVLPLLGREFVASVTFADIDRFKRAVKDGKSSRERKPEHQGGPNVTGGKGVANRCLALLSKMFNLAERWGWCSVGSNPCRHVDRYPENKREKFLSDKELAALAEVLNKSESENPYAVAAIRMLIFTGARLGEILHLEWAHVDMERAMLLLPDPKTGQKAVFLSAPALDVLANLPHMKNNPHVICGEKDGSHLVNLQKPWGRIRKRAGLEDVRLHDLRHSFASVAASGGLSLPMIGKLLGHTQAATTARYAHLAADPLKAANEAIGQRIAAVMRGEGAEVVDLGKRKA</sequence>
<dbReference type="InterPro" id="IPR013762">
    <property type="entry name" value="Integrase-like_cat_sf"/>
</dbReference>
<dbReference type="PANTHER" id="PTHR30629:SF2">
    <property type="entry name" value="PROPHAGE INTEGRASE INTS-RELATED"/>
    <property type="match status" value="1"/>
</dbReference>
<keyword evidence="3" id="KW-0238">DNA-binding</keyword>
<name>B3T0I4_9ZZZZ</name>
<dbReference type="Gene3D" id="1.10.443.10">
    <property type="entry name" value="Intergrase catalytic core"/>
    <property type="match status" value="1"/>
</dbReference>
<dbReference type="Pfam" id="PF13356">
    <property type="entry name" value="Arm-DNA-bind_3"/>
    <property type="match status" value="1"/>
</dbReference>
<dbReference type="GO" id="GO:0044826">
    <property type="term" value="P:viral genome integration into host DNA"/>
    <property type="evidence" value="ECO:0007669"/>
    <property type="project" value="UniProtKB-KW"/>
</dbReference>
<keyword evidence="4" id="KW-0233">DNA recombination</keyword>
<keyword evidence="2" id="KW-0229">DNA integration</keyword>
<dbReference type="InterPro" id="IPR002104">
    <property type="entry name" value="Integrase_catalytic"/>
</dbReference>
<dbReference type="InterPro" id="IPR011010">
    <property type="entry name" value="DNA_brk_join_enz"/>
</dbReference>
<gene>
    <name evidence="9" type="ORF">ALOHA_HF4000005I08ctg1g20</name>
</gene>
<dbReference type="Gene3D" id="1.10.150.130">
    <property type="match status" value="1"/>
</dbReference>
<dbReference type="PROSITE" id="PS51898">
    <property type="entry name" value="TYR_RECOMBINASE"/>
    <property type="match status" value="1"/>
</dbReference>
<feature type="domain" description="Tyr recombinase" evidence="8">
    <location>
        <begin position="224"/>
        <end position="397"/>
    </location>
</feature>
<dbReference type="GO" id="GO:0015074">
    <property type="term" value="P:DNA integration"/>
    <property type="evidence" value="ECO:0007669"/>
    <property type="project" value="UniProtKB-KW"/>
</dbReference>
<dbReference type="CDD" id="cd00796">
    <property type="entry name" value="INT_Rci_Hp1_C"/>
    <property type="match status" value="1"/>
</dbReference>
<dbReference type="InterPro" id="IPR025166">
    <property type="entry name" value="Integrase_DNA_bind_dom"/>
</dbReference>
<proteinExistence type="inferred from homology"/>
<feature type="compositionally biased region" description="Basic and acidic residues" evidence="7">
    <location>
        <begin position="162"/>
        <end position="174"/>
    </location>
</feature>
<dbReference type="SUPFAM" id="SSF56349">
    <property type="entry name" value="DNA breaking-rejoining enzymes"/>
    <property type="match status" value="1"/>
</dbReference>
<evidence type="ECO:0000256" key="2">
    <source>
        <dbReference type="ARBA" id="ARBA00022908"/>
    </source>
</evidence>
<dbReference type="Gene3D" id="3.30.160.390">
    <property type="entry name" value="Integrase, DNA-binding domain"/>
    <property type="match status" value="1"/>
</dbReference>
<dbReference type="PANTHER" id="PTHR30629">
    <property type="entry name" value="PROPHAGE INTEGRASE"/>
    <property type="match status" value="1"/>
</dbReference>
<protein>
    <submittedName>
        <fullName evidence="9">Putative Phage integrase family protein</fullName>
    </submittedName>
</protein>
<dbReference type="GO" id="GO:0003677">
    <property type="term" value="F:DNA binding"/>
    <property type="evidence" value="ECO:0007669"/>
    <property type="project" value="UniProtKB-KW"/>
</dbReference>
<evidence type="ECO:0000256" key="6">
    <source>
        <dbReference type="ARBA" id="ARBA00023296"/>
    </source>
</evidence>
<dbReference type="Pfam" id="PF14659">
    <property type="entry name" value="Phage_int_SAM_3"/>
    <property type="match status" value="1"/>
</dbReference>
<dbReference type="InterPro" id="IPR038488">
    <property type="entry name" value="Integrase_DNA-bd_sf"/>
</dbReference>
<feature type="region of interest" description="Disordered" evidence="7">
    <location>
        <begin position="162"/>
        <end position="182"/>
    </location>
</feature>
<dbReference type="GO" id="GO:0046718">
    <property type="term" value="P:symbiont entry into host cell"/>
    <property type="evidence" value="ECO:0007669"/>
    <property type="project" value="UniProtKB-KW"/>
</dbReference>
<dbReference type="AlphaFoldDB" id="B3T0I4"/>
<comment type="similarity">
    <text evidence="1">Belongs to the 'phage' integrase family.</text>
</comment>
<dbReference type="GO" id="GO:0006310">
    <property type="term" value="P:DNA recombination"/>
    <property type="evidence" value="ECO:0007669"/>
    <property type="project" value="UniProtKB-KW"/>
</dbReference>
<dbReference type="Pfam" id="PF00589">
    <property type="entry name" value="Phage_integrase"/>
    <property type="match status" value="1"/>
</dbReference>
<evidence type="ECO:0000256" key="5">
    <source>
        <dbReference type="ARBA" id="ARBA00023195"/>
    </source>
</evidence>
<dbReference type="GO" id="GO:0075713">
    <property type="term" value="P:establishment of integrated proviral latency"/>
    <property type="evidence" value="ECO:0007669"/>
    <property type="project" value="UniProtKB-KW"/>
</dbReference>